<evidence type="ECO:0000313" key="2">
    <source>
        <dbReference type="Proteomes" id="UP000617340"/>
    </source>
</evidence>
<reference evidence="1" key="1">
    <citation type="journal article" date="2020" name="G3 (Bethesda)">
        <title>High-Quality Assemblies for Three Invasive Social Wasps from the &lt;i&gt;Vespula&lt;/i&gt; Genus.</title>
        <authorList>
            <person name="Harrop T.W.R."/>
            <person name="Guhlin J."/>
            <person name="McLaughlin G.M."/>
            <person name="Permina E."/>
            <person name="Stockwell P."/>
            <person name="Gilligan J."/>
            <person name="Le Lec M.F."/>
            <person name="Gruber M.A.M."/>
            <person name="Quinn O."/>
            <person name="Lovegrove M."/>
            <person name="Duncan E.J."/>
            <person name="Remnant E.J."/>
            <person name="Van Eeckhoven J."/>
            <person name="Graham B."/>
            <person name="Knapp R.A."/>
            <person name="Langford K.W."/>
            <person name="Kronenberg Z."/>
            <person name="Press M.O."/>
            <person name="Eacker S.M."/>
            <person name="Wilson-Rankin E.E."/>
            <person name="Purcell J."/>
            <person name="Lester P.J."/>
            <person name="Dearden P.K."/>
        </authorList>
    </citation>
    <scope>NUCLEOTIDE SEQUENCE</scope>
    <source>
        <strain evidence="1">Linc-1</strain>
    </source>
</reference>
<accession>A0A834J623</accession>
<name>A0A834J623_VESGE</name>
<dbReference type="EMBL" id="JACSDZ010000022">
    <property type="protein sequence ID" value="KAF7381267.1"/>
    <property type="molecule type" value="Genomic_DNA"/>
</dbReference>
<evidence type="ECO:0000313" key="1">
    <source>
        <dbReference type="EMBL" id="KAF7381267.1"/>
    </source>
</evidence>
<dbReference type="AlphaFoldDB" id="A0A834J623"/>
<organism evidence="1 2">
    <name type="scientific">Vespula germanica</name>
    <name type="common">German yellow jacket</name>
    <name type="synonym">Paravespula germanica</name>
    <dbReference type="NCBI Taxonomy" id="30212"/>
    <lineage>
        <taxon>Eukaryota</taxon>
        <taxon>Metazoa</taxon>
        <taxon>Ecdysozoa</taxon>
        <taxon>Arthropoda</taxon>
        <taxon>Hexapoda</taxon>
        <taxon>Insecta</taxon>
        <taxon>Pterygota</taxon>
        <taxon>Neoptera</taxon>
        <taxon>Endopterygota</taxon>
        <taxon>Hymenoptera</taxon>
        <taxon>Apocrita</taxon>
        <taxon>Aculeata</taxon>
        <taxon>Vespoidea</taxon>
        <taxon>Vespidae</taxon>
        <taxon>Vespinae</taxon>
        <taxon>Vespula</taxon>
    </lineage>
</organism>
<keyword evidence="2" id="KW-1185">Reference proteome</keyword>
<gene>
    <name evidence="1" type="ORF">HZH68_016142</name>
</gene>
<comment type="caution">
    <text evidence="1">The sequence shown here is derived from an EMBL/GenBank/DDBJ whole genome shotgun (WGS) entry which is preliminary data.</text>
</comment>
<proteinExistence type="predicted"/>
<sequence length="114" mass="13096">MANMIIFSVLVENSRYLEYEGLIIDDLKLNNLTTRIFPLSGISSASPTNSLEQRPENRSEERNMLVKFYWIIVMTTSLARRTPYQRVGKQLSGIWNPIIELEICTTLSSVETPK</sequence>
<protein>
    <submittedName>
        <fullName evidence="1">Uncharacterized protein</fullName>
    </submittedName>
</protein>
<dbReference type="Proteomes" id="UP000617340">
    <property type="component" value="Unassembled WGS sequence"/>
</dbReference>